<dbReference type="PANTHER" id="PTHR39594">
    <property type="entry name" value="PROTEIN YCHQ"/>
    <property type="match status" value="1"/>
</dbReference>
<keyword evidence="1" id="KW-0812">Transmembrane</keyword>
<evidence type="ECO:0000313" key="5">
    <source>
        <dbReference type="Proteomes" id="UP000705283"/>
    </source>
</evidence>
<comment type="caution">
    <text evidence="2">The sequence shown here is derived from an EMBL/GenBank/DDBJ whole genome shotgun (WGS) entry which is preliminary data.</text>
</comment>
<feature type="transmembrane region" description="Helical" evidence="1">
    <location>
        <begin position="40"/>
        <end position="66"/>
    </location>
</feature>
<gene>
    <name evidence="3" type="ORF">BS639_05895</name>
    <name evidence="2" type="ORF">ITX54_14390</name>
</gene>
<dbReference type="Proteomes" id="UP000705283">
    <property type="component" value="Unassembled WGS sequence"/>
</dbReference>
<feature type="transmembrane region" description="Helical" evidence="1">
    <location>
        <begin position="107"/>
        <end position="125"/>
    </location>
</feature>
<feature type="transmembrane region" description="Helical" evidence="1">
    <location>
        <begin position="6"/>
        <end position="28"/>
    </location>
</feature>
<reference evidence="3" key="1">
    <citation type="submission" date="2016-12" db="EMBL/GenBank/DDBJ databases">
        <authorList>
            <person name="Le Fleche-Mateos A."/>
        </authorList>
    </citation>
    <scope>NUCLEOTIDE SEQUENCE</scope>
    <source>
        <strain evidence="3">213</strain>
    </source>
</reference>
<sequence length="133" mass="15254">MSSYIWVKNFHIVVITVSIVLFILRFFWKWANSPIAQKRWVKIVPHIIDTFMLISGIWLVIITHFYPFSSQGSWLTEKLFGVIIYIALGFMALGSGKNGSRSQKTRWVAFILALGCLYLIVKLAMTKVPLLMG</sequence>
<dbReference type="RefSeq" id="WP_055771024.1">
    <property type="nucleotide sequence ID" value="NZ_CBCSCF010000003.1"/>
</dbReference>
<protein>
    <submittedName>
        <fullName evidence="2">SirB2 family protein</fullName>
    </submittedName>
    <submittedName>
        <fullName evidence="3">Siroheme synthase</fullName>
    </submittedName>
</protein>
<feature type="transmembrane region" description="Helical" evidence="1">
    <location>
        <begin position="78"/>
        <end position="95"/>
    </location>
</feature>
<dbReference type="EMBL" id="JADMKS010000005">
    <property type="protein sequence ID" value="MBF6637850.1"/>
    <property type="molecule type" value="Genomic_DNA"/>
</dbReference>
<accession>A0AA40X363</accession>
<dbReference type="GO" id="GO:0005886">
    <property type="term" value="C:plasma membrane"/>
    <property type="evidence" value="ECO:0007669"/>
    <property type="project" value="TreeGrafter"/>
</dbReference>
<dbReference type="EMBL" id="MRWD01000010">
    <property type="protein sequence ID" value="ORJ22174.1"/>
    <property type="molecule type" value="Genomic_DNA"/>
</dbReference>
<evidence type="ECO:0000313" key="2">
    <source>
        <dbReference type="EMBL" id="MBF6637850.1"/>
    </source>
</evidence>
<keyword evidence="1" id="KW-1133">Transmembrane helix</keyword>
<reference evidence="3 4" key="2">
    <citation type="journal article" date="2017" name="Int. J. Syst. Evol. Microbiol.">
        <title>Rouxiella badensis sp. nov. and Rouxiella silvae sp. nov. isolated from peat bog soil in Germany and emendation of the genus description.</title>
        <authorList>
            <person name="Le Fleche-Mateos A."/>
            <person name="Kugler J.H."/>
            <person name="Hansen S.H."/>
            <person name="Syldatk C."/>
            <person name="Hausmann R."/>
            <person name="Lomprez F."/>
            <person name="Vandenbogaert M."/>
            <person name="Manuguerra J.C."/>
            <person name="Grimont P.A."/>
        </authorList>
    </citation>
    <scope>NUCLEOTIDE SEQUENCE [LARGE SCALE GENOMIC DNA]</scope>
    <source>
        <strain evidence="3 4">213</strain>
    </source>
</reference>
<dbReference type="AlphaFoldDB" id="A0AA40X363"/>
<reference evidence="2" key="3">
    <citation type="submission" date="2020-11" db="EMBL/GenBank/DDBJ databases">
        <authorList>
            <person name="Lee S.D."/>
        </authorList>
    </citation>
    <scope>NUCLEOTIDE SEQUENCE</scope>
    <source>
        <strain evidence="2">SAP-2</strain>
    </source>
</reference>
<dbReference type="InterPro" id="IPR007360">
    <property type="entry name" value="SirB"/>
</dbReference>
<name>A0AA40X363_9GAMM</name>
<proteinExistence type="predicted"/>
<dbReference type="PANTHER" id="PTHR39594:SF1">
    <property type="entry name" value="PROTEIN YCHQ"/>
    <property type="match status" value="1"/>
</dbReference>
<keyword evidence="4" id="KW-1185">Reference proteome</keyword>
<evidence type="ECO:0000313" key="4">
    <source>
        <dbReference type="Proteomes" id="UP000192722"/>
    </source>
</evidence>
<dbReference type="PIRSF" id="PIRSF005610">
    <property type="entry name" value="SirB"/>
    <property type="match status" value="1"/>
</dbReference>
<dbReference type="Pfam" id="PF04247">
    <property type="entry name" value="SirB"/>
    <property type="match status" value="1"/>
</dbReference>
<dbReference type="Proteomes" id="UP000192722">
    <property type="component" value="Unassembled WGS sequence"/>
</dbReference>
<evidence type="ECO:0000313" key="3">
    <source>
        <dbReference type="EMBL" id="ORJ22174.1"/>
    </source>
</evidence>
<keyword evidence="1" id="KW-0472">Membrane</keyword>
<organism evidence="2 5">
    <name type="scientific">Rouxiella silvae</name>
    <dbReference type="NCBI Taxonomy" id="1646373"/>
    <lineage>
        <taxon>Bacteria</taxon>
        <taxon>Pseudomonadati</taxon>
        <taxon>Pseudomonadota</taxon>
        <taxon>Gammaproteobacteria</taxon>
        <taxon>Enterobacterales</taxon>
        <taxon>Yersiniaceae</taxon>
        <taxon>Rouxiella</taxon>
    </lineage>
</organism>
<evidence type="ECO:0000256" key="1">
    <source>
        <dbReference type="SAM" id="Phobius"/>
    </source>
</evidence>
<reference evidence="2" key="4">
    <citation type="submission" date="2022-09" db="EMBL/GenBank/DDBJ databases">
        <title>Rouxiella aceris sp. nov., isolated from tree sap and emended description of the genus Rhouxiella.</title>
        <authorList>
            <person name="Kim I.S."/>
        </authorList>
    </citation>
    <scope>NUCLEOTIDE SEQUENCE</scope>
    <source>
        <strain evidence="2">SAP-2</strain>
    </source>
</reference>